<dbReference type="Pfam" id="PF02195">
    <property type="entry name" value="ParB_N"/>
    <property type="match status" value="1"/>
</dbReference>
<evidence type="ECO:0000313" key="3">
    <source>
        <dbReference type="Proteomes" id="UP000044625"/>
    </source>
</evidence>
<dbReference type="InterPro" id="IPR036086">
    <property type="entry name" value="ParB/Sulfiredoxin_sf"/>
</dbReference>
<dbReference type="SUPFAM" id="SSF110849">
    <property type="entry name" value="ParB/Sulfiredoxin"/>
    <property type="match status" value="1"/>
</dbReference>
<comment type="caution">
    <text evidence="2">The sequence shown here is derived from an EMBL/GenBank/DDBJ whole genome shotgun (WGS) entry which is preliminary data.</text>
</comment>
<dbReference type="InterPro" id="IPR003115">
    <property type="entry name" value="ParB_N"/>
</dbReference>
<dbReference type="SUPFAM" id="SSF109709">
    <property type="entry name" value="KorB DNA-binding domain-like"/>
    <property type="match status" value="1"/>
</dbReference>
<keyword evidence="3" id="KW-1185">Reference proteome</keyword>
<dbReference type="EMBL" id="CWJL01000086">
    <property type="protein sequence ID" value="CRY69678.1"/>
    <property type="molecule type" value="Genomic_DNA"/>
</dbReference>
<name>A0ABM9TW01_9GAMM</name>
<reference evidence="2 3" key="1">
    <citation type="submission" date="2015-03" db="EMBL/GenBank/DDBJ databases">
        <authorList>
            <consortium name="Pathogen Informatics"/>
            <person name="Murphy D."/>
        </authorList>
    </citation>
    <scope>NUCLEOTIDE SEQUENCE [LARGE SCALE GENOMIC DNA]</scope>
    <source>
        <strain evidence="3">type strain: CIP110230</strain>
    </source>
</reference>
<organism evidence="2 3">
    <name type="scientific">Yersinia pekkanenii</name>
    <dbReference type="NCBI Taxonomy" id="1288385"/>
    <lineage>
        <taxon>Bacteria</taxon>
        <taxon>Pseudomonadati</taxon>
        <taxon>Pseudomonadota</taxon>
        <taxon>Gammaproteobacteria</taxon>
        <taxon>Enterobacterales</taxon>
        <taxon>Yersiniaceae</taxon>
        <taxon>Yersinia</taxon>
    </lineage>
</organism>
<evidence type="ECO:0000259" key="1">
    <source>
        <dbReference type="SMART" id="SM00470"/>
    </source>
</evidence>
<dbReference type="GO" id="GO:0003677">
    <property type="term" value="F:DNA binding"/>
    <property type="evidence" value="ECO:0007669"/>
    <property type="project" value="UniProtKB-KW"/>
</dbReference>
<dbReference type="RefSeq" id="WP_050692117.1">
    <property type="nucleotide sequence ID" value="NZ_CAWMMU010000086.1"/>
</dbReference>
<accession>A0ABM9TW01</accession>
<dbReference type="InterPro" id="IPR050336">
    <property type="entry name" value="Chromosome_partition/occlusion"/>
</dbReference>
<dbReference type="Proteomes" id="UP000044625">
    <property type="component" value="Unassembled WGS sequence"/>
</dbReference>
<feature type="domain" description="ParB-like N-terminal" evidence="1">
    <location>
        <begin position="40"/>
        <end position="136"/>
    </location>
</feature>
<gene>
    <name evidence="2" type="ORF">ERS137968_04832</name>
</gene>
<proteinExistence type="predicted"/>
<keyword evidence="2" id="KW-0238">DNA-binding</keyword>
<dbReference type="PANTHER" id="PTHR33375:SF7">
    <property type="entry name" value="CHROMOSOME 2-PARTITIONING PROTEIN PARB-RELATED"/>
    <property type="match status" value="1"/>
</dbReference>
<dbReference type="CDD" id="cd16406">
    <property type="entry name" value="ParB_N_like"/>
    <property type="match status" value="1"/>
</dbReference>
<sequence>MNVSQTEIKTSKVKKSTRKAPAVANDAQALAQVLEQTLIEYVPLSRLVKSPLNVRLIPYSVESVTSLANTIASIGLLQNLVAHDLESGQFGVAAGGRRLAALNMLVERGVYQADVPVAIKRVPEELAVAASMTENGERKDMHPAEQIVGFRSMAAEGKTSAQIGDLLGYSSRHVQRGLKLASLAPALLEALAKDEINLEQCQILALEDSQEIQAQVWEQAQQTYSQSPSNWQLRNLITDQEVSIKNNKKFAFVGRDALEAAGAVIRTDLFSDEDEGWIDRALLDRLTLEKLEAIAVAIQESEGWSWCAHQIDPIGCWGDDLRKYNIMREPAPVYTESEQSHIDTLTAALEETETHDDENDIQQQIEDFESAVSSRGWTADQKAQSGVVVSFDSGDLTFQRGVILRGNTAPNETPQNNLAQISPSPKEKGLSAALITSLSSERTLAVMAALVQNPTVALALHTHSMALKVFFGQYATSVLKTSMDIKRHTLLSHAPASEEGEANRVLENLHNQWEARLPQDWKSDFSWLLTWDQAEVIALLTYCVGLSLDAVQCNAGMDGKVGGELVSVENALEFDLRNWWQPTKENYFGRISKVQMSEALTAIEKEAQAASVLKMKKGDAAHLAAVEIAQTRWVPECLLPMDETVSLSSTDDSAAA</sequence>
<protein>
    <submittedName>
        <fullName evidence="2">DNA-binding protein</fullName>
    </submittedName>
</protein>
<dbReference type="PANTHER" id="PTHR33375">
    <property type="entry name" value="CHROMOSOME-PARTITIONING PROTEIN PARB-RELATED"/>
    <property type="match status" value="1"/>
</dbReference>
<dbReference type="SMART" id="SM00470">
    <property type="entry name" value="ParB"/>
    <property type="match status" value="1"/>
</dbReference>
<evidence type="ECO:0000313" key="2">
    <source>
        <dbReference type="EMBL" id="CRY69678.1"/>
    </source>
</evidence>
<dbReference type="Gene3D" id="3.90.1530.30">
    <property type="match status" value="1"/>
</dbReference>
<dbReference type="Gene3D" id="1.10.10.2830">
    <property type="match status" value="1"/>
</dbReference>